<feature type="non-terminal residue" evidence="1">
    <location>
        <position position="62"/>
    </location>
</feature>
<accession>A0ABN7WN28</accession>
<dbReference type="Proteomes" id="UP000789901">
    <property type="component" value="Unassembled WGS sequence"/>
</dbReference>
<dbReference type="EMBL" id="CAJVQB010050705">
    <property type="protein sequence ID" value="CAG8835052.1"/>
    <property type="molecule type" value="Genomic_DNA"/>
</dbReference>
<evidence type="ECO:0000313" key="2">
    <source>
        <dbReference type="Proteomes" id="UP000789901"/>
    </source>
</evidence>
<comment type="caution">
    <text evidence="1">The sequence shown here is derived from an EMBL/GenBank/DDBJ whole genome shotgun (WGS) entry which is preliminary data.</text>
</comment>
<feature type="non-terminal residue" evidence="1">
    <location>
        <position position="1"/>
    </location>
</feature>
<proteinExistence type="predicted"/>
<name>A0ABN7WN28_GIGMA</name>
<gene>
    <name evidence="1" type="ORF">GMARGA_LOCUS32374</name>
</gene>
<reference evidence="1 2" key="1">
    <citation type="submission" date="2021-06" db="EMBL/GenBank/DDBJ databases">
        <authorList>
            <person name="Kallberg Y."/>
            <person name="Tangrot J."/>
            <person name="Rosling A."/>
        </authorList>
    </citation>
    <scope>NUCLEOTIDE SEQUENCE [LARGE SCALE GENOMIC DNA]</scope>
    <source>
        <strain evidence="1 2">120-4 pot B 10/14</strain>
    </source>
</reference>
<protein>
    <submittedName>
        <fullName evidence="1">34360_t:CDS:1</fullName>
    </submittedName>
</protein>
<evidence type="ECO:0000313" key="1">
    <source>
        <dbReference type="EMBL" id="CAG8835052.1"/>
    </source>
</evidence>
<organism evidence="1 2">
    <name type="scientific">Gigaspora margarita</name>
    <dbReference type="NCBI Taxonomy" id="4874"/>
    <lineage>
        <taxon>Eukaryota</taxon>
        <taxon>Fungi</taxon>
        <taxon>Fungi incertae sedis</taxon>
        <taxon>Mucoromycota</taxon>
        <taxon>Glomeromycotina</taxon>
        <taxon>Glomeromycetes</taxon>
        <taxon>Diversisporales</taxon>
        <taxon>Gigasporaceae</taxon>
        <taxon>Gigaspora</taxon>
    </lineage>
</organism>
<sequence length="62" mass="6824">ALAIFKVAVLFAFAIMGIIIGSRNMADAFTDTFNNTISSNETLFENIRSLGNAMIKVLYAYE</sequence>
<keyword evidence="2" id="KW-1185">Reference proteome</keyword>